<sequence>MARLVSLSRPDMMPISTWFALAVLKPDAYGIVLYLQIPPSSFHLPRVKPGRNLIHSHTRFTHSSLSTGSRTPPFVHHHVSVVYTAPAPTTNHEPAVLRIVLPDDVLWRIFCIYFSDKGIYGEWNSISLCNTRATFRLVCTSWDRVIRSTPRLWSTVIVDYDLCFKSRRSPSAAYYQEWIRRSKKLPITLRLAMDHMDEDCSDCLQENKDFVEIFAVLSNSISRWKRLEMEGLCCLPIDMISRWNFAGATQLTHLDIGILAIDSNKLSSTTDYLVQALARIPRLQSIVWMDFCGIMAVTLIDYMPRGDLTELFIEVDESLSFRLVLYLLRGYPNLTSLVLDGMLVEIDEDERFEGDEPIPVHLPHLRFLDVGLFPEYHCEDILEQLNCPNLISFTIHSCTTMEGFSAVADFVDRHTTIKKLGVRKLPKKEIVPFLCTEIIAFDQVPIVDVHVSNRYGEEPITVEGVLDIMRGLEAELRDGWFVTPSTVGVAICWNDPEVVSMIESTRRQLGIAEERSYV</sequence>
<dbReference type="Gene3D" id="3.80.10.10">
    <property type="entry name" value="Ribonuclease Inhibitor"/>
    <property type="match status" value="1"/>
</dbReference>
<organism evidence="1 2">
    <name type="scientific">Leucocoprinus leucothites</name>
    <dbReference type="NCBI Taxonomy" id="201217"/>
    <lineage>
        <taxon>Eukaryota</taxon>
        <taxon>Fungi</taxon>
        <taxon>Dikarya</taxon>
        <taxon>Basidiomycota</taxon>
        <taxon>Agaricomycotina</taxon>
        <taxon>Agaricomycetes</taxon>
        <taxon>Agaricomycetidae</taxon>
        <taxon>Agaricales</taxon>
        <taxon>Agaricineae</taxon>
        <taxon>Agaricaceae</taxon>
        <taxon>Leucocoprinus</taxon>
    </lineage>
</organism>
<evidence type="ECO:0008006" key="3">
    <source>
        <dbReference type="Google" id="ProtNLM"/>
    </source>
</evidence>
<dbReference type="AlphaFoldDB" id="A0A8H5CPA5"/>
<dbReference type="EMBL" id="JAACJO010000063">
    <property type="protein sequence ID" value="KAF5344513.1"/>
    <property type="molecule type" value="Genomic_DNA"/>
</dbReference>
<protein>
    <recommendedName>
        <fullName evidence="3">F-box domain-containing protein</fullName>
    </recommendedName>
</protein>
<dbReference type="InterPro" id="IPR032675">
    <property type="entry name" value="LRR_dom_sf"/>
</dbReference>
<comment type="caution">
    <text evidence="1">The sequence shown here is derived from an EMBL/GenBank/DDBJ whole genome shotgun (WGS) entry which is preliminary data.</text>
</comment>
<dbReference type="Proteomes" id="UP000559027">
    <property type="component" value="Unassembled WGS sequence"/>
</dbReference>
<dbReference type="SUPFAM" id="SSF52047">
    <property type="entry name" value="RNI-like"/>
    <property type="match status" value="1"/>
</dbReference>
<gene>
    <name evidence="1" type="ORF">D9756_011366</name>
</gene>
<reference evidence="1 2" key="1">
    <citation type="journal article" date="2020" name="ISME J.">
        <title>Uncovering the hidden diversity of litter-decomposition mechanisms in mushroom-forming fungi.</title>
        <authorList>
            <person name="Floudas D."/>
            <person name="Bentzer J."/>
            <person name="Ahren D."/>
            <person name="Johansson T."/>
            <person name="Persson P."/>
            <person name="Tunlid A."/>
        </authorList>
    </citation>
    <scope>NUCLEOTIDE SEQUENCE [LARGE SCALE GENOMIC DNA]</scope>
    <source>
        <strain evidence="1 2">CBS 146.42</strain>
    </source>
</reference>
<proteinExistence type="predicted"/>
<dbReference type="OrthoDB" id="3365698at2759"/>
<evidence type="ECO:0000313" key="1">
    <source>
        <dbReference type="EMBL" id="KAF5344513.1"/>
    </source>
</evidence>
<dbReference type="Gene3D" id="1.20.1280.50">
    <property type="match status" value="1"/>
</dbReference>
<evidence type="ECO:0000313" key="2">
    <source>
        <dbReference type="Proteomes" id="UP000559027"/>
    </source>
</evidence>
<keyword evidence="2" id="KW-1185">Reference proteome</keyword>
<accession>A0A8H5CPA5</accession>
<name>A0A8H5CPA5_9AGAR</name>